<name>A0A5J4UHG4_9EUKA</name>
<proteinExistence type="predicted"/>
<gene>
    <name evidence="2" type="ORF">EZS28_034943</name>
</gene>
<reference evidence="2 3" key="1">
    <citation type="submission" date="2019-03" db="EMBL/GenBank/DDBJ databases">
        <title>Single cell metagenomics reveals metabolic interactions within the superorganism composed of flagellate Streblomastix strix and complex community of Bacteroidetes bacteria on its surface.</title>
        <authorList>
            <person name="Treitli S.C."/>
            <person name="Kolisko M."/>
            <person name="Husnik F."/>
            <person name="Keeling P."/>
            <person name="Hampl V."/>
        </authorList>
    </citation>
    <scope>NUCLEOTIDE SEQUENCE [LARGE SCALE GENOMIC DNA]</scope>
    <source>
        <strain evidence="2">ST1C</strain>
    </source>
</reference>
<dbReference type="AlphaFoldDB" id="A0A5J4UHG4"/>
<feature type="region of interest" description="Disordered" evidence="1">
    <location>
        <begin position="1"/>
        <end position="25"/>
    </location>
</feature>
<dbReference type="EMBL" id="SNRW01016276">
    <property type="protein sequence ID" value="KAA6369531.1"/>
    <property type="molecule type" value="Genomic_DNA"/>
</dbReference>
<accession>A0A5J4UHG4</accession>
<dbReference type="Proteomes" id="UP000324800">
    <property type="component" value="Unassembled WGS sequence"/>
</dbReference>
<comment type="caution">
    <text evidence="2">The sequence shown here is derived from an EMBL/GenBank/DDBJ whole genome shotgun (WGS) entry which is preliminary data.</text>
</comment>
<evidence type="ECO:0000313" key="3">
    <source>
        <dbReference type="Proteomes" id="UP000324800"/>
    </source>
</evidence>
<organism evidence="2 3">
    <name type="scientific">Streblomastix strix</name>
    <dbReference type="NCBI Taxonomy" id="222440"/>
    <lineage>
        <taxon>Eukaryota</taxon>
        <taxon>Metamonada</taxon>
        <taxon>Preaxostyla</taxon>
        <taxon>Oxymonadida</taxon>
        <taxon>Streblomastigidae</taxon>
        <taxon>Streblomastix</taxon>
    </lineage>
</organism>
<evidence type="ECO:0000256" key="1">
    <source>
        <dbReference type="SAM" id="MobiDB-lite"/>
    </source>
</evidence>
<evidence type="ECO:0000313" key="2">
    <source>
        <dbReference type="EMBL" id="KAA6369531.1"/>
    </source>
</evidence>
<protein>
    <submittedName>
        <fullName evidence="2">Uncharacterized protein</fullName>
    </submittedName>
</protein>
<sequence length="405" mass="46417">MIKGIERNSNRMSKTKKQMSEIKHKELTDEDKIRLQLIDDAINRIKTMPQIGLERSETIDDTSQAGSINAKENPTQIGNEIIQVTPEQLILTEQKITKYKSKYNKDKYKQIDRTIAQVEPDEVVKNTYLSHPNLSVMKFIIDCLWKTVTTRKRGDDFILSSDNFIKLWSLITQENEDDIVIVLEEQQKQIKERNTLLQVIDNEIIKYFNYLSQFFRNSIDYVNLYSDQIIRGIKTFLQPIIAGKIIKQCGTSNQILLANGDTIDKDKLDYEPIENARYSSIAYGMYEARLWGTLTTQNSRVYLSMLMMHSDPNTTCQSGNTLFSIVDNAIKPKFSGTPTNIPLNAVLFAQKVYGYPIDWTDAIAMDCFINPNGNVIINTLCQINLPDDFCVQVCDSYAIHNQSAS</sequence>